<name>A0ACC0VCH2_9HYPO</name>
<evidence type="ECO:0000313" key="2">
    <source>
        <dbReference type="Proteomes" id="UP001163324"/>
    </source>
</evidence>
<keyword evidence="2" id="KW-1185">Reference proteome</keyword>
<gene>
    <name evidence="1" type="ORF">N3K66_002510</name>
</gene>
<protein>
    <submittedName>
        <fullName evidence="1">Uncharacterized protein</fullName>
    </submittedName>
</protein>
<comment type="caution">
    <text evidence="1">The sequence shown here is derived from an EMBL/GenBank/DDBJ whole genome shotgun (WGS) entry which is preliminary data.</text>
</comment>
<reference evidence="1" key="1">
    <citation type="submission" date="2022-10" db="EMBL/GenBank/DDBJ databases">
        <title>Complete Genome of Trichothecium roseum strain YXFP-22015, a Plant Pathogen Isolated from Citrus.</title>
        <authorList>
            <person name="Wang Y."/>
            <person name="Zhu L."/>
        </authorList>
    </citation>
    <scope>NUCLEOTIDE SEQUENCE</scope>
    <source>
        <strain evidence="1">YXFP-22015</strain>
    </source>
</reference>
<dbReference type="EMBL" id="CM047941">
    <property type="protein sequence ID" value="KAI9903158.1"/>
    <property type="molecule type" value="Genomic_DNA"/>
</dbReference>
<organism evidence="1 2">
    <name type="scientific">Trichothecium roseum</name>
    <dbReference type="NCBI Taxonomy" id="47278"/>
    <lineage>
        <taxon>Eukaryota</taxon>
        <taxon>Fungi</taxon>
        <taxon>Dikarya</taxon>
        <taxon>Ascomycota</taxon>
        <taxon>Pezizomycotina</taxon>
        <taxon>Sordariomycetes</taxon>
        <taxon>Hypocreomycetidae</taxon>
        <taxon>Hypocreales</taxon>
        <taxon>Hypocreales incertae sedis</taxon>
        <taxon>Trichothecium</taxon>
    </lineage>
</organism>
<proteinExistence type="predicted"/>
<dbReference type="Proteomes" id="UP001163324">
    <property type="component" value="Chromosome 2"/>
</dbReference>
<accession>A0ACC0VCH2</accession>
<sequence length="425" mass="47361">MFLKPSSFRRRIRIRRLLIAVLVLCLLDAVHTVARLPGEPKRPESPNLIRKDSTQGVFIASIHQDSAPRLHATWSTAVVDLVTRLGVDNAFFSAADLGSSDGTRNELLQLKRRLDKLAVANSIVFGKTALDLQDDADEQPTDGERRPGWVRDSRKRKHYLRKVPLRAEARNRALAPLKALAEQGRVFQTILWIDDDIVFGPQDVLDLIDTRGGNYSAACAADIGAYPHLQSISALRDDAGQYPVSKHWPWFRSPPSRSAAEMREPVPLSSCWNGLTVFDAAPFYTNLPPGFRAVEDSLADFHVEAPETCLIHVDNAPASKGVWMNPNVRVAHSAGTYARLQDNQFPDWMSAVVGSWNNRIERWRAPAASAELDAKLRTRVSEWVSSGEGASEQRGEAGVHCLVDDMEVIKPRGPKWWLFITQQPG</sequence>
<evidence type="ECO:0000313" key="1">
    <source>
        <dbReference type="EMBL" id="KAI9903158.1"/>
    </source>
</evidence>